<protein>
    <submittedName>
        <fullName evidence="2">Uncharacterized protein</fullName>
    </submittedName>
</protein>
<proteinExistence type="predicted"/>
<name>A0ABQ9I6H8_9NEOP</name>
<feature type="compositionally biased region" description="Low complexity" evidence="1">
    <location>
        <begin position="80"/>
        <end position="93"/>
    </location>
</feature>
<reference evidence="2 3" key="1">
    <citation type="submission" date="2023-02" db="EMBL/GenBank/DDBJ databases">
        <title>LHISI_Scaffold_Assembly.</title>
        <authorList>
            <person name="Stuart O.P."/>
            <person name="Cleave R."/>
            <person name="Magrath M.J.L."/>
            <person name="Mikheyev A.S."/>
        </authorList>
    </citation>
    <scope>NUCLEOTIDE SEQUENCE [LARGE SCALE GENOMIC DNA]</scope>
    <source>
        <strain evidence="2">Daus_M_001</strain>
        <tissue evidence="2">Leg muscle</tissue>
    </source>
</reference>
<dbReference type="Proteomes" id="UP001159363">
    <property type="component" value="Chromosome 2"/>
</dbReference>
<organism evidence="2 3">
    <name type="scientific">Dryococelus australis</name>
    <dbReference type="NCBI Taxonomy" id="614101"/>
    <lineage>
        <taxon>Eukaryota</taxon>
        <taxon>Metazoa</taxon>
        <taxon>Ecdysozoa</taxon>
        <taxon>Arthropoda</taxon>
        <taxon>Hexapoda</taxon>
        <taxon>Insecta</taxon>
        <taxon>Pterygota</taxon>
        <taxon>Neoptera</taxon>
        <taxon>Polyneoptera</taxon>
        <taxon>Phasmatodea</taxon>
        <taxon>Verophasmatodea</taxon>
        <taxon>Anareolatae</taxon>
        <taxon>Phasmatidae</taxon>
        <taxon>Eurycanthinae</taxon>
        <taxon>Dryococelus</taxon>
    </lineage>
</organism>
<keyword evidence="3" id="KW-1185">Reference proteome</keyword>
<evidence type="ECO:0000313" key="3">
    <source>
        <dbReference type="Proteomes" id="UP001159363"/>
    </source>
</evidence>
<comment type="caution">
    <text evidence="2">The sequence shown here is derived from an EMBL/GenBank/DDBJ whole genome shotgun (WGS) entry which is preliminary data.</text>
</comment>
<evidence type="ECO:0000256" key="1">
    <source>
        <dbReference type="SAM" id="MobiDB-lite"/>
    </source>
</evidence>
<gene>
    <name evidence="2" type="ORF">PR048_004824</name>
</gene>
<feature type="region of interest" description="Disordered" evidence="1">
    <location>
        <begin position="106"/>
        <end position="154"/>
    </location>
</feature>
<evidence type="ECO:0000313" key="2">
    <source>
        <dbReference type="EMBL" id="KAJ8892244.1"/>
    </source>
</evidence>
<feature type="region of interest" description="Disordered" evidence="1">
    <location>
        <begin position="76"/>
        <end position="95"/>
    </location>
</feature>
<sequence length="267" mass="28596">MKPDDNDPDISLSLVLKRLALQYHTEVKPVLVSRARAVLASKMASLASNMSPISAWSLHLSASDRPVGKLSQFQCDKGVRGQSGNGNSQGRSGWVKGRTNAACPFDVADARPSSGGGGQGCWPGSSVRRLRKVPRLTRSGPSGDYREKPSPLPRHPLPPIKLADFLAAGPLPLTSRPVFARQWHLNCVVGGSLQGPAHLELFSRLKFGANGVIGLSQAVSIGRCTLTGSRECGTLRLMLLDYPLSHVPSCSVTMINFHTFVPSRIVS</sequence>
<accession>A0ABQ9I6H8</accession>
<dbReference type="EMBL" id="JARBHB010000002">
    <property type="protein sequence ID" value="KAJ8892244.1"/>
    <property type="molecule type" value="Genomic_DNA"/>
</dbReference>